<dbReference type="AlphaFoldDB" id="A0A7G5C2D0"/>
<dbReference type="RefSeq" id="WP_182299598.1">
    <property type="nucleotide sequence ID" value="NZ_CP041969.1"/>
</dbReference>
<dbReference type="KEGG" id="cchl:FPL14_20945"/>
<dbReference type="GO" id="GO:0004190">
    <property type="term" value="F:aspartic-type endopeptidase activity"/>
    <property type="evidence" value="ECO:0007669"/>
    <property type="project" value="InterPro"/>
</dbReference>
<keyword evidence="2" id="KW-1133">Transmembrane helix</keyword>
<dbReference type="EMBL" id="CP041969">
    <property type="protein sequence ID" value="QMV43364.1"/>
    <property type="molecule type" value="Genomic_DNA"/>
</dbReference>
<evidence type="ECO:0000256" key="2">
    <source>
        <dbReference type="SAM" id="Phobius"/>
    </source>
</evidence>
<comment type="similarity">
    <text evidence="1">Belongs to the peptidase A24 family.</text>
</comment>
<keyword evidence="2" id="KW-0472">Membrane</keyword>
<dbReference type="InterPro" id="IPR050882">
    <property type="entry name" value="Prepilin_peptidase/N-MTase"/>
</dbReference>
<dbReference type="GO" id="GO:0006465">
    <property type="term" value="P:signal peptide processing"/>
    <property type="evidence" value="ECO:0007669"/>
    <property type="project" value="TreeGrafter"/>
</dbReference>
<feature type="transmembrane region" description="Helical" evidence="2">
    <location>
        <begin position="43"/>
        <end position="67"/>
    </location>
</feature>
<dbReference type="Pfam" id="PF01478">
    <property type="entry name" value="Peptidase_A24"/>
    <property type="match status" value="1"/>
</dbReference>
<dbReference type="PANTHER" id="PTHR30487:SF0">
    <property type="entry name" value="PREPILIN LEADER PEPTIDASE_N-METHYLTRANSFERASE-RELATED"/>
    <property type="match status" value="1"/>
</dbReference>
<feature type="transmembrane region" description="Helical" evidence="2">
    <location>
        <begin position="97"/>
        <end position="117"/>
    </location>
</feature>
<evidence type="ECO:0000256" key="1">
    <source>
        <dbReference type="ARBA" id="ARBA00005801"/>
    </source>
</evidence>
<evidence type="ECO:0000313" key="4">
    <source>
        <dbReference type="EMBL" id="QMV43364.1"/>
    </source>
</evidence>
<protein>
    <submittedName>
        <fullName evidence="4">Prepilin peptidase</fullName>
    </submittedName>
</protein>
<proteinExistence type="inferred from homology"/>
<evidence type="ECO:0000313" key="5">
    <source>
        <dbReference type="Proteomes" id="UP000515679"/>
    </source>
</evidence>
<dbReference type="Proteomes" id="UP000515679">
    <property type="component" value="Chromosome"/>
</dbReference>
<dbReference type="Gene3D" id="1.20.120.1220">
    <property type="match status" value="1"/>
</dbReference>
<feature type="domain" description="Prepilin type IV endopeptidase peptidase" evidence="3">
    <location>
        <begin position="9"/>
        <end position="109"/>
    </location>
</feature>
<name>A0A7G5C2D0_9BACL</name>
<evidence type="ECO:0000259" key="3">
    <source>
        <dbReference type="Pfam" id="PF01478"/>
    </source>
</evidence>
<keyword evidence="5" id="KW-1185">Reference proteome</keyword>
<reference evidence="4 5" key="1">
    <citation type="submission" date="2019-07" db="EMBL/GenBank/DDBJ databases">
        <authorList>
            <person name="Kim J.K."/>
            <person name="Cheong H.-M."/>
            <person name="Choi Y."/>
            <person name="Hwang K.J."/>
            <person name="Lee S."/>
            <person name="Choi C."/>
        </authorList>
    </citation>
    <scope>NUCLEOTIDE SEQUENCE [LARGE SCALE GENOMIC DNA]</scope>
    <source>
        <strain evidence="4 5">KS 22</strain>
    </source>
</reference>
<gene>
    <name evidence="4" type="ORF">FPL14_20945</name>
</gene>
<accession>A0A7G5C2D0</accession>
<keyword evidence="2" id="KW-0812">Transmembrane</keyword>
<dbReference type="GO" id="GO:0005886">
    <property type="term" value="C:plasma membrane"/>
    <property type="evidence" value="ECO:0007669"/>
    <property type="project" value="TreeGrafter"/>
</dbReference>
<sequence>MSTWVLVSVIVLLLSACWTDLRRMKIPNELTITFAGGGMLFHLLANGVNGLGWAVAGALSGFLPLYVMNRFGGIGGGDVKWFGAFGAWTGPYLTLQLLVFSILIAGGIAFTLLLLRLPGLRWLGTRMKWPWGNHPLTAGKAVRFPFMLAVAPGFITLLGKG</sequence>
<organism evidence="4 5">
    <name type="scientific">Cohnella cholangitidis</name>
    <dbReference type="NCBI Taxonomy" id="2598458"/>
    <lineage>
        <taxon>Bacteria</taxon>
        <taxon>Bacillati</taxon>
        <taxon>Bacillota</taxon>
        <taxon>Bacilli</taxon>
        <taxon>Bacillales</taxon>
        <taxon>Paenibacillaceae</taxon>
        <taxon>Cohnella</taxon>
    </lineage>
</organism>
<feature type="transmembrane region" description="Helical" evidence="2">
    <location>
        <begin position="137"/>
        <end position="158"/>
    </location>
</feature>
<dbReference type="InterPro" id="IPR000045">
    <property type="entry name" value="Prepilin_IV_endopep_pep"/>
</dbReference>
<dbReference type="PANTHER" id="PTHR30487">
    <property type="entry name" value="TYPE 4 PREPILIN-LIKE PROTEINS LEADER PEPTIDE-PROCESSING ENZYME"/>
    <property type="match status" value="1"/>
</dbReference>